<dbReference type="Ensembl" id="ENSDCDT00010031667.1">
    <property type="protein sequence ID" value="ENSDCDP00010025561.1"/>
    <property type="gene ID" value="ENSDCDG00010016176.1"/>
</dbReference>
<dbReference type="GO" id="GO:0016020">
    <property type="term" value="C:membrane"/>
    <property type="evidence" value="ECO:0007669"/>
    <property type="project" value="UniProtKB-SubCell"/>
</dbReference>
<keyword evidence="8" id="KW-1185">Reference proteome</keyword>
<feature type="transmembrane region" description="Helical" evidence="6">
    <location>
        <begin position="76"/>
        <end position="97"/>
    </location>
</feature>
<evidence type="ECO:0000313" key="7">
    <source>
        <dbReference type="Ensembl" id="ENSDCDP00010025561.1"/>
    </source>
</evidence>
<keyword evidence="5 6" id="KW-0472">Membrane</keyword>
<comment type="subcellular location">
    <subcellularLocation>
        <location evidence="1">Membrane</location>
        <topology evidence="1">Multi-pass membrane protein</topology>
    </subcellularLocation>
</comment>
<dbReference type="Pfam" id="PF03348">
    <property type="entry name" value="Serinc"/>
    <property type="match status" value="1"/>
</dbReference>
<dbReference type="GeneID" id="114800855"/>
<feature type="transmembrane region" description="Helical" evidence="6">
    <location>
        <begin position="193"/>
        <end position="216"/>
    </location>
</feature>
<evidence type="ECO:0000256" key="3">
    <source>
        <dbReference type="ARBA" id="ARBA00022692"/>
    </source>
</evidence>
<feature type="transmembrane region" description="Helical" evidence="6">
    <location>
        <begin position="275"/>
        <end position="293"/>
    </location>
</feature>
<feature type="transmembrane region" description="Helical" evidence="6">
    <location>
        <begin position="378"/>
        <end position="396"/>
    </location>
</feature>
<gene>
    <name evidence="7" type="primary">SERINC3</name>
</gene>
<sequence>MTSPPATHCEKPPRRTAGRVIKGLITERRGPGGRGTMGAVLGVCSLSSWVPCLCSGASCLTCRCCPHSKNSIVTRVIYALVLLLGTVVSCVMLSPGVDQQLRKIPGLCSGGAASAVAGISGHVNCEMFVGYKAVYRVCFGMSVSFLAFSLLTVNVKNSRDPRAAIHNGFWFFKIAGMVAVSAGAFYIPEGPFTRVWFVVGTCGAFCFILIQLVLLVDFAHSWNESWVDRMENEDSRTWYAALLSVTVLNYALSLIAAALFYAFYTRPEGCRLNKFFITFNALLCAVASVVSVLPRVQESQAKSGLLQSSIITLYTMFLTWSAMTNEPDRTCNPSLLSIFQQMAVPTAPPLEVENQTAVIIVGTEEPVPTSPYLQWWDAQSIVGLAIFVLCILYSSIRSSNKSQVNKLTLSSNDAAVLEETSVGTLEDVTESGGPRRVEDNERETVQYSYCFFHFMLFLASLYIMMTLTNWYSPDAEYSAMSSKWPAVWVKISSSWVCLSLYVWTLIAPMILTNRDFS</sequence>
<evidence type="ECO:0000256" key="2">
    <source>
        <dbReference type="ARBA" id="ARBA00006665"/>
    </source>
</evidence>
<dbReference type="RefSeq" id="XP_028854528.1">
    <property type="nucleotide sequence ID" value="XM_028998695.1"/>
</dbReference>
<reference evidence="7" key="3">
    <citation type="submission" date="2025-09" db="UniProtKB">
        <authorList>
            <consortium name="Ensembl"/>
        </authorList>
    </citation>
    <scope>IDENTIFICATION</scope>
</reference>
<organism evidence="7 8">
    <name type="scientific">Denticeps clupeoides</name>
    <name type="common">denticle herring</name>
    <dbReference type="NCBI Taxonomy" id="299321"/>
    <lineage>
        <taxon>Eukaryota</taxon>
        <taxon>Metazoa</taxon>
        <taxon>Chordata</taxon>
        <taxon>Craniata</taxon>
        <taxon>Vertebrata</taxon>
        <taxon>Euteleostomi</taxon>
        <taxon>Actinopterygii</taxon>
        <taxon>Neopterygii</taxon>
        <taxon>Teleostei</taxon>
        <taxon>Clupei</taxon>
        <taxon>Clupeiformes</taxon>
        <taxon>Denticipitoidei</taxon>
        <taxon>Denticipitidae</taxon>
        <taxon>Denticeps</taxon>
    </lineage>
</organism>
<evidence type="ECO:0000256" key="5">
    <source>
        <dbReference type="ARBA" id="ARBA00023136"/>
    </source>
</evidence>
<feature type="transmembrane region" description="Helical" evidence="6">
    <location>
        <begin position="450"/>
        <end position="471"/>
    </location>
</feature>
<feature type="transmembrane region" description="Helical" evidence="6">
    <location>
        <begin position="305"/>
        <end position="323"/>
    </location>
</feature>
<dbReference type="AlphaFoldDB" id="A0AAY4BZB3"/>
<dbReference type="PANTHER" id="PTHR10383:SF51">
    <property type="entry name" value="SERINE INCORPORATOR 3"/>
    <property type="match status" value="1"/>
</dbReference>
<dbReference type="InterPro" id="IPR005016">
    <property type="entry name" value="TDE1/TMS"/>
</dbReference>
<protein>
    <submittedName>
        <fullName evidence="7">Uncharacterized protein</fullName>
    </submittedName>
</protein>
<keyword evidence="4 6" id="KW-1133">Transmembrane helix</keyword>
<evidence type="ECO:0000313" key="8">
    <source>
        <dbReference type="Proteomes" id="UP000694580"/>
    </source>
</evidence>
<comment type="similarity">
    <text evidence="2">Belongs to the TDE1 family.</text>
</comment>
<reference evidence="7" key="2">
    <citation type="submission" date="2025-08" db="UniProtKB">
        <authorList>
            <consortium name="Ensembl"/>
        </authorList>
    </citation>
    <scope>IDENTIFICATION</scope>
</reference>
<dbReference type="GeneTree" id="ENSGT01030000234623"/>
<keyword evidence="3 6" id="KW-0812">Transmembrane</keyword>
<reference evidence="7 8" key="1">
    <citation type="submission" date="2020-06" db="EMBL/GenBank/DDBJ databases">
        <authorList>
            <consortium name="Wellcome Sanger Institute Data Sharing"/>
        </authorList>
    </citation>
    <scope>NUCLEOTIDE SEQUENCE [LARGE SCALE GENOMIC DNA]</scope>
</reference>
<dbReference type="PANTHER" id="PTHR10383">
    <property type="entry name" value="SERINE INCORPORATOR"/>
    <property type="match status" value="1"/>
</dbReference>
<dbReference type="Proteomes" id="UP000694580">
    <property type="component" value="Chromosome 12"/>
</dbReference>
<feature type="transmembrane region" description="Helical" evidence="6">
    <location>
        <begin position="237"/>
        <end position="263"/>
    </location>
</feature>
<name>A0AAY4BZB3_9TELE</name>
<accession>A0AAY4BZB3</accession>
<feature type="transmembrane region" description="Helical" evidence="6">
    <location>
        <begin position="167"/>
        <end position="187"/>
    </location>
</feature>
<proteinExistence type="inferred from homology"/>
<feature type="transmembrane region" description="Helical" evidence="6">
    <location>
        <begin position="133"/>
        <end position="155"/>
    </location>
</feature>
<feature type="transmembrane region" description="Helical" evidence="6">
    <location>
        <begin position="491"/>
        <end position="511"/>
    </location>
</feature>
<evidence type="ECO:0000256" key="1">
    <source>
        <dbReference type="ARBA" id="ARBA00004141"/>
    </source>
</evidence>
<evidence type="ECO:0000256" key="4">
    <source>
        <dbReference type="ARBA" id="ARBA00022989"/>
    </source>
</evidence>
<evidence type="ECO:0000256" key="6">
    <source>
        <dbReference type="SAM" id="Phobius"/>
    </source>
</evidence>